<keyword evidence="1" id="KW-0812">Transmembrane</keyword>
<dbReference type="InterPro" id="IPR023804">
    <property type="entry name" value="DUF3792_TM"/>
</dbReference>
<feature type="transmembrane region" description="Helical" evidence="1">
    <location>
        <begin position="111"/>
        <end position="131"/>
    </location>
</feature>
<feature type="transmembrane region" description="Helical" evidence="1">
    <location>
        <begin position="54"/>
        <end position="72"/>
    </location>
</feature>
<evidence type="ECO:0000313" key="3">
    <source>
        <dbReference type="Proteomes" id="UP001489509"/>
    </source>
</evidence>
<dbReference type="NCBIfam" id="TIGR04086">
    <property type="entry name" value="TIGR04086_membr"/>
    <property type="match status" value="1"/>
</dbReference>
<accession>A0ABV1DWQ0</accession>
<feature type="transmembrane region" description="Helical" evidence="1">
    <location>
        <begin position="20"/>
        <end position="42"/>
    </location>
</feature>
<dbReference type="RefSeq" id="WP_349217738.1">
    <property type="nucleotide sequence ID" value="NZ_JBBMFD010000001.1"/>
</dbReference>
<comment type="caution">
    <text evidence="2">The sequence shown here is derived from an EMBL/GenBank/DDBJ whole genome shotgun (WGS) entry which is preliminary data.</text>
</comment>
<name>A0ABV1DWQ0_9FIRM</name>
<evidence type="ECO:0000256" key="1">
    <source>
        <dbReference type="SAM" id="Phobius"/>
    </source>
</evidence>
<feature type="transmembrane region" description="Helical" evidence="1">
    <location>
        <begin position="79"/>
        <end position="99"/>
    </location>
</feature>
<gene>
    <name evidence="2" type="ORF">WMO26_01410</name>
</gene>
<dbReference type="Proteomes" id="UP001489509">
    <property type="component" value="Unassembled WGS sequence"/>
</dbReference>
<dbReference type="Pfam" id="PF12670">
    <property type="entry name" value="DUF3792"/>
    <property type="match status" value="1"/>
</dbReference>
<keyword evidence="1" id="KW-1133">Transmembrane helix</keyword>
<protein>
    <submittedName>
        <fullName evidence="2">TIGR04086 family membrane protein</fullName>
    </submittedName>
</protein>
<reference evidence="2 3" key="1">
    <citation type="submission" date="2024-03" db="EMBL/GenBank/DDBJ databases">
        <title>Human intestinal bacterial collection.</title>
        <authorList>
            <person name="Pauvert C."/>
            <person name="Hitch T.C.A."/>
            <person name="Clavel T."/>
        </authorList>
    </citation>
    <scope>NUCLEOTIDE SEQUENCE [LARGE SCALE GENOMIC DNA]</scope>
    <source>
        <strain evidence="2 3">CLA-JM-H44</strain>
    </source>
</reference>
<dbReference type="EMBL" id="JBBMFD010000001">
    <property type="protein sequence ID" value="MEQ2439480.1"/>
    <property type="molecule type" value="Genomic_DNA"/>
</dbReference>
<proteinExistence type="predicted"/>
<keyword evidence="3" id="KW-1185">Reference proteome</keyword>
<evidence type="ECO:0000313" key="2">
    <source>
        <dbReference type="EMBL" id="MEQ2439480.1"/>
    </source>
</evidence>
<keyword evidence="1" id="KW-0472">Membrane</keyword>
<organism evidence="2 3">
    <name type="scientific">Solibaculum intestinale</name>
    <dbReference type="NCBI Taxonomy" id="3133165"/>
    <lineage>
        <taxon>Bacteria</taxon>
        <taxon>Bacillati</taxon>
        <taxon>Bacillota</taxon>
        <taxon>Clostridia</taxon>
        <taxon>Eubacteriales</taxon>
        <taxon>Oscillospiraceae</taxon>
        <taxon>Solibaculum</taxon>
    </lineage>
</organism>
<sequence>MRTDRVSPENSSMTVKVKPIMIGISGGALICALALLLFSLIISMNNIPQSAVTPLATTAASVGAFFGGLMTARMIRSKGALFGAITGFVLFAVLFIISVSAAGETLGMATLIKLISMPVAGALGGILGVNLRKR</sequence>